<dbReference type="SMART" id="SM00512">
    <property type="entry name" value="Skp1"/>
    <property type="match status" value="1"/>
</dbReference>
<dbReference type="SUPFAM" id="SSF54695">
    <property type="entry name" value="POZ domain"/>
    <property type="match status" value="1"/>
</dbReference>
<dbReference type="PANTHER" id="PTHR20648">
    <property type="entry name" value="ELONGIN-C"/>
    <property type="match status" value="1"/>
</dbReference>
<organism evidence="3 4">
    <name type="scientific">Steinernema carpocapsae</name>
    <name type="common">Entomopathogenic nematode</name>
    <dbReference type="NCBI Taxonomy" id="34508"/>
    <lineage>
        <taxon>Eukaryota</taxon>
        <taxon>Metazoa</taxon>
        <taxon>Ecdysozoa</taxon>
        <taxon>Nematoda</taxon>
        <taxon>Chromadorea</taxon>
        <taxon>Rhabditida</taxon>
        <taxon>Tylenchina</taxon>
        <taxon>Panagrolaimomorpha</taxon>
        <taxon>Strongyloidoidea</taxon>
        <taxon>Steinernematidae</taxon>
        <taxon>Steinernema</taxon>
    </lineage>
</organism>
<comment type="caution">
    <text evidence="3">The sequence shown here is derived from an EMBL/GenBank/DDBJ whole genome shotgun (WGS) entry which is preliminary data.</text>
</comment>
<evidence type="ECO:0000256" key="1">
    <source>
        <dbReference type="ARBA" id="ARBA00009993"/>
    </source>
</evidence>
<dbReference type="GO" id="GO:0006511">
    <property type="term" value="P:ubiquitin-dependent protein catabolic process"/>
    <property type="evidence" value="ECO:0007669"/>
    <property type="project" value="InterPro"/>
</dbReference>
<dbReference type="AlphaFoldDB" id="A0A4U5NZ33"/>
<evidence type="ECO:0000313" key="4">
    <source>
        <dbReference type="Proteomes" id="UP000298663"/>
    </source>
</evidence>
<dbReference type="InterPro" id="IPR039948">
    <property type="entry name" value="ELC1"/>
</dbReference>
<proteinExistence type="inferred from homology"/>
<protein>
    <recommendedName>
        <fullName evidence="2">Elongin-C</fullName>
    </recommendedName>
</protein>
<dbReference type="Proteomes" id="UP000298663">
    <property type="component" value="Unassembled WGS sequence"/>
</dbReference>
<evidence type="ECO:0000256" key="2">
    <source>
        <dbReference type="ARBA" id="ARBA00021347"/>
    </source>
</evidence>
<reference evidence="3 4" key="2">
    <citation type="journal article" date="2019" name="G3 (Bethesda)">
        <title>Hybrid Assembly of the Genome of the Entomopathogenic Nematode Steinernema carpocapsae Identifies the X-Chromosome.</title>
        <authorList>
            <person name="Serra L."/>
            <person name="Macchietto M."/>
            <person name="Macias-Munoz A."/>
            <person name="McGill C.J."/>
            <person name="Rodriguez I.M."/>
            <person name="Rodriguez B."/>
            <person name="Murad R."/>
            <person name="Mortazavi A."/>
        </authorList>
    </citation>
    <scope>NUCLEOTIDE SEQUENCE [LARGE SCALE GENOMIC DNA]</scope>
    <source>
        <strain evidence="3 4">ALL</strain>
    </source>
</reference>
<reference evidence="3 4" key="1">
    <citation type="journal article" date="2015" name="Genome Biol.">
        <title>Comparative genomics of Steinernema reveals deeply conserved gene regulatory networks.</title>
        <authorList>
            <person name="Dillman A.R."/>
            <person name="Macchietto M."/>
            <person name="Porter C.F."/>
            <person name="Rogers A."/>
            <person name="Williams B."/>
            <person name="Antoshechkin I."/>
            <person name="Lee M.M."/>
            <person name="Goodwin Z."/>
            <person name="Lu X."/>
            <person name="Lewis E.E."/>
            <person name="Goodrich-Blair H."/>
            <person name="Stock S.P."/>
            <person name="Adams B.J."/>
            <person name="Sternberg P.W."/>
            <person name="Mortazavi A."/>
        </authorList>
    </citation>
    <scope>NUCLEOTIDE SEQUENCE [LARGE SCALE GENOMIC DNA]</scope>
    <source>
        <strain evidence="3 4">ALL</strain>
    </source>
</reference>
<dbReference type="Gene3D" id="3.30.710.10">
    <property type="entry name" value="Potassium Channel Kv1.1, Chain A"/>
    <property type="match status" value="1"/>
</dbReference>
<comment type="similarity">
    <text evidence="1">Belongs to the SKP1 family.</text>
</comment>
<dbReference type="InterPro" id="IPR011333">
    <property type="entry name" value="SKP1/BTB/POZ_sf"/>
</dbReference>
<accession>A0A4U5NZ33</accession>
<evidence type="ECO:0000313" key="3">
    <source>
        <dbReference type="EMBL" id="TKR88631.1"/>
    </source>
</evidence>
<keyword evidence="4" id="KW-1185">Reference proteome</keyword>
<sequence length="166" mass="18939">MESLSDEEWAETMRSIEKEIAASFAEDPDAEPPSMLFTPNRFVCLISSDEHRFYIPWGIAKQCKTLQRMARYPHGEEEGKDVIPEYHLIGITSCVLHIVCHYLLYKMVHDSSVRDEFGDVDAMDLSEFRDDDAIDLNDVGAIELNVFHVPDNLLIPVMLAADFLDC</sequence>
<dbReference type="EMBL" id="AZBU02000003">
    <property type="protein sequence ID" value="TKR88631.1"/>
    <property type="molecule type" value="Genomic_DNA"/>
</dbReference>
<dbReference type="InterPro" id="IPR001232">
    <property type="entry name" value="SKP1-like"/>
</dbReference>
<name>A0A4U5NZ33_STECR</name>
<gene>
    <name evidence="3" type="ORF">L596_012840</name>
</gene>